<sequence length="554" mass="59905">MLAHRGRAWTLGLYLVLSLLCVSYLQSTGAAPARQRDGNVQKRGHESSRHTKPQIIHLPSSKLFDYGGAEAVRPAVEAVLTKKLFDMAGRVGAQILTKDLKNVPVPDFDAVLDIPMLGNCDFIFRNGTLNWVAIGEDLTYVELTNNFLTGHLGNVSFEVEMDFRYTQQRWPHVKSHGHAIMHGLGGNLTAITTFYVGETGAVQLFVLDSSTTFDQITIDISDSKAAWLYNAVTGLFRQKVQGDVETKLNEEVHKTLPDAANQLFDTMPKTVPVLGSLLNVSFVPPIYVSPSHAVAHIYGLFQSEAGACPYSSLSPFTAGEAAWPISRTSAAHMLTFNLHKSIGQCFLWSLTRSGFLNRRIDCTATPSAPAEILTTATWAKIIPAVADVFGADNPVSIDVYPTQGEPHLRVSPMEGIVASIAGLRVSVFAFDNPTDTSLGAPRTLIVSLDMAAEVAASPAANADGGQIVFGLELEDADLDATLVRADERLGEIDMERVNLAFKAALGSASEQLQQLIDDNPVVVPRIPFIDILKAEASLEESLVSLSVDVGYNGM</sequence>
<feature type="region of interest" description="Disordered" evidence="1">
    <location>
        <begin position="33"/>
        <end position="52"/>
    </location>
</feature>
<dbReference type="EMBL" id="KQ965786">
    <property type="protein sequence ID" value="KXS12626.1"/>
    <property type="molecule type" value="Genomic_DNA"/>
</dbReference>
<feature type="compositionally biased region" description="Basic and acidic residues" evidence="1">
    <location>
        <begin position="34"/>
        <end position="49"/>
    </location>
</feature>
<feature type="signal peptide" evidence="2">
    <location>
        <begin position="1"/>
        <end position="30"/>
    </location>
</feature>
<dbReference type="AlphaFoldDB" id="A0A139A722"/>
<dbReference type="GO" id="GO:0008289">
    <property type="term" value="F:lipid binding"/>
    <property type="evidence" value="ECO:0007669"/>
    <property type="project" value="InterPro"/>
</dbReference>
<organism evidence="3 4">
    <name type="scientific">Gonapodya prolifera (strain JEL478)</name>
    <name type="common">Monoblepharis prolifera</name>
    <dbReference type="NCBI Taxonomy" id="1344416"/>
    <lineage>
        <taxon>Eukaryota</taxon>
        <taxon>Fungi</taxon>
        <taxon>Fungi incertae sedis</taxon>
        <taxon>Chytridiomycota</taxon>
        <taxon>Chytridiomycota incertae sedis</taxon>
        <taxon>Monoblepharidomycetes</taxon>
        <taxon>Monoblepharidales</taxon>
        <taxon>Gonapodyaceae</taxon>
        <taxon>Gonapodya</taxon>
    </lineage>
</organism>
<dbReference type="STRING" id="1344416.A0A139A722"/>
<evidence type="ECO:0000256" key="1">
    <source>
        <dbReference type="SAM" id="MobiDB-lite"/>
    </source>
</evidence>
<reference evidence="3 4" key="1">
    <citation type="journal article" date="2015" name="Genome Biol. Evol.">
        <title>Phylogenomic analyses indicate that early fungi evolved digesting cell walls of algal ancestors of land plants.</title>
        <authorList>
            <person name="Chang Y."/>
            <person name="Wang S."/>
            <person name="Sekimoto S."/>
            <person name="Aerts A.L."/>
            <person name="Choi C."/>
            <person name="Clum A."/>
            <person name="LaButti K.M."/>
            <person name="Lindquist E.A."/>
            <person name="Yee Ngan C."/>
            <person name="Ohm R.A."/>
            <person name="Salamov A.A."/>
            <person name="Grigoriev I.V."/>
            <person name="Spatafora J.W."/>
            <person name="Berbee M.L."/>
        </authorList>
    </citation>
    <scope>NUCLEOTIDE SEQUENCE [LARGE SCALE GENOMIC DNA]</scope>
    <source>
        <strain evidence="3 4">JEL478</strain>
    </source>
</reference>
<keyword evidence="4" id="KW-1185">Reference proteome</keyword>
<dbReference type="PANTHER" id="PTHR10504">
    <property type="entry name" value="BACTERICIDAL PERMEABILITY-INCREASING BPI PROTEIN-RELATED"/>
    <property type="match status" value="1"/>
</dbReference>
<evidence type="ECO:0000256" key="2">
    <source>
        <dbReference type="SAM" id="SignalP"/>
    </source>
</evidence>
<keyword evidence="2" id="KW-0732">Signal</keyword>
<accession>A0A139A722</accession>
<evidence type="ECO:0000313" key="4">
    <source>
        <dbReference type="Proteomes" id="UP000070544"/>
    </source>
</evidence>
<dbReference type="OrthoDB" id="2151920at2759"/>
<name>A0A139A722_GONPJ</name>
<dbReference type="PANTHER" id="PTHR10504:SF131">
    <property type="entry name" value="BPI2 DOMAIN-CONTAINING PROTEIN"/>
    <property type="match status" value="1"/>
</dbReference>
<protein>
    <recommendedName>
        <fullName evidence="5">Lipid-binding serum glycoprotein C-terminal domain-containing protein</fullName>
    </recommendedName>
</protein>
<dbReference type="Gene3D" id="3.15.10.10">
    <property type="entry name" value="Bactericidal permeability-increasing protein, domain 1"/>
    <property type="match status" value="1"/>
</dbReference>
<evidence type="ECO:0008006" key="5">
    <source>
        <dbReference type="Google" id="ProtNLM"/>
    </source>
</evidence>
<dbReference type="SUPFAM" id="SSF55394">
    <property type="entry name" value="Bactericidal permeability-increasing protein, BPI"/>
    <property type="match status" value="2"/>
</dbReference>
<dbReference type="Proteomes" id="UP000070544">
    <property type="component" value="Unassembled WGS sequence"/>
</dbReference>
<dbReference type="InterPro" id="IPR017943">
    <property type="entry name" value="Bactericidal_perm-incr_a/b_dom"/>
</dbReference>
<evidence type="ECO:0000313" key="3">
    <source>
        <dbReference type="EMBL" id="KXS12626.1"/>
    </source>
</evidence>
<dbReference type="Gene3D" id="3.15.20.10">
    <property type="entry name" value="Bactericidal permeability-increasing protein, domain 2"/>
    <property type="match status" value="1"/>
</dbReference>
<dbReference type="InterPro" id="IPR032942">
    <property type="entry name" value="BPI/LBP/Plunc"/>
</dbReference>
<proteinExistence type="predicted"/>
<gene>
    <name evidence="3" type="ORF">M427DRAFT_137147</name>
</gene>
<feature type="chain" id="PRO_5007295980" description="Lipid-binding serum glycoprotein C-terminal domain-containing protein" evidence="2">
    <location>
        <begin position="31"/>
        <end position="554"/>
    </location>
</feature>